<protein>
    <submittedName>
        <fullName evidence="1">Zinc-finger double domain protein</fullName>
    </submittedName>
</protein>
<organism evidence="1">
    <name type="scientific">Podoviridae sp. ctKS020</name>
    <dbReference type="NCBI Taxonomy" id="2826552"/>
    <lineage>
        <taxon>Viruses</taxon>
        <taxon>Duplodnaviria</taxon>
        <taxon>Heunggongvirae</taxon>
        <taxon>Uroviricota</taxon>
        <taxon>Caudoviricetes</taxon>
    </lineage>
</organism>
<keyword evidence="1" id="KW-0863">Zinc-finger</keyword>
<sequence length="63" mass="7053">MVEYIVDSQKGKPTRCPICGEIFRPAPQHVYVIGPPSACKPVCSYTCMRAWERGKAAQKKRKG</sequence>
<accession>A0A8S5QTV8</accession>
<dbReference type="GO" id="GO:0008270">
    <property type="term" value="F:zinc ion binding"/>
    <property type="evidence" value="ECO:0007669"/>
    <property type="project" value="UniProtKB-KW"/>
</dbReference>
<dbReference type="EMBL" id="BK015730">
    <property type="protein sequence ID" value="DAE22281.1"/>
    <property type="molecule type" value="Genomic_DNA"/>
</dbReference>
<proteinExistence type="predicted"/>
<name>A0A8S5QTV8_9CAUD</name>
<keyword evidence="1" id="KW-0479">Metal-binding</keyword>
<keyword evidence="1" id="KW-0862">Zinc</keyword>
<reference evidence="1" key="1">
    <citation type="journal article" date="2021" name="Proc. Natl. Acad. Sci. U.S.A.">
        <title>A Catalog of Tens of Thousands of Viruses from Human Metagenomes Reveals Hidden Associations with Chronic Diseases.</title>
        <authorList>
            <person name="Tisza M.J."/>
            <person name="Buck C.B."/>
        </authorList>
    </citation>
    <scope>NUCLEOTIDE SEQUENCE</scope>
    <source>
        <strain evidence="1">CtKS020</strain>
    </source>
</reference>
<evidence type="ECO:0000313" key="1">
    <source>
        <dbReference type="EMBL" id="DAE22281.1"/>
    </source>
</evidence>